<feature type="domain" description="Glycosyltransferase 2-like" evidence="11">
    <location>
        <begin position="13"/>
        <end position="135"/>
    </location>
</feature>
<evidence type="ECO:0000256" key="3">
    <source>
        <dbReference type="ARBA" id="ARBA00006739"/>
    </source>
</evidence>
<comment type="cofactor">
    <cofactor evidence="1">
        <name>Mn(2+)</name>
        <dbReference type="ChEBI" id="CHEBI:29035"/>
    </cofactor>
</comment>
<evidence type="ECO:0000313" key="12">
    <source>
        <dbReference type="EMBL" id="MDT3766887.1"/>
    </source>
</evidence>
<evidence type="ECO:0000256" key="5">
    <source>
        <dbReference type="ARBA" id="ARBA00022679"/>
    </source>
</evidence>
<dbReference type="RefSeq" id="WP_313272109.1">
    <property type="nucleotide sequence ID" value="NZ_JASXSX010000001.1"/>
</dbReference>
<dbReference type="InterPro" id="IPR029044">
    <property type="entry name" value="Nucleotide-diphossugar_trans"/>
</dbReference>
<name>A0ABU3I938_9ACTO</name>
<evidence type="ECO:0000256" key="8">
    <source>
        <dbReference type="ARBA" id="ARBA00040894"/>
    </source>
</evidence>
<organism evidence="12 13">
    <name type="scientific">Gleimia hominis</name>
    <dbReference type="NCBI Taxonomy" id="595468"/>
    <lineage>
        <taxon>Bacteria</taxon>
        <taxon>Bacillati</taxon>
        <taxon>Actinomycetota</taxon>
        <taxon>Actinomycetes</taxon>
        <taxon>Actinomycetales</taxon>
        <taxon>Actinomycetaceae</taxon>
        <taxon>Gleimia</taxon>
    </lineage>
</organism>
<comment type="caution">
    <text evidence="12">The sequence shown here is derived from an EMBL/GenBank/DDBJ whole genome shotgun (WGS) entry which is preliminary data.</text>
</comment>
<evidence type="ECO:0000256" key="4">
    <source>
        <dbReference type="ARBA" id="ARBA00022676"/>
    </source>
</evidence>
<dbReference type="CDD" id="cd04179">
    <property type="entry name" value="DPM_DPG-synthase_like"/>
    <property type="match status" value="1"/>
</dbReference>
<evidence type="ECO:0000256" key="6">
    <source>
        <dbReference type="ARBA" id="ARBA00022842"/>
    </source>
</evidence>
<reference evidence="12 13" key="1">
    <citation type="submission" date="2023-06" db="EMBL/GenBank/DDBJ databases">
        <title>Draft genome sequence of Gleimia hominis type strain CCUG 57540T.</title>
        <authorList>
            <person name="Salva-Serra F."/>
            <person name="Cardew S."/>
            <person name="Jensie Markopoulos S."/>
            <person name="Ohlen M."/>
            <person name="Inganas E."/>
            <person name="Svensson-Stadler L."/>
            <person name="Moore E.R.B."/>
        </authorList>
    </citation>
    <scope>NUCLEOTIDE SEQUENCE [LARGE SCALE GENOMIC DNA]</scope>
    <source>
        <strain evidence="12 13">CCUG 57540</strain>
    </source>
</reference>
<evidence type="ECO:0000256" key="9">
    <source>
        <dbReference type="ARBA" id="ARBA00048689"/>
    </source>
</evidence>
<dbReference type="Proteomes" id="UP001247542">
    <property type="component" value="Unassembled WGS sequence"/>
</dbReference>
<keyword evidence="4" id="KW-0328">Glycosyltransferase</keyword>
<dbReference type="Pfam" id="PF00535">
    <property type="entry name" value="Glycos_transf_2"/>
    <property type="match status" value="1"/>
</dbReference>
<evidence type="ECO:0000256" key="7">
    <source>
        <dbReference type="ARBA" id="ARBA00039022"/>
    </source>
</evidence>
<evidence type="ECO:0000256" key="2">
    <source>
        <dbReference type="ARBA" id="ARBA00001946"/>
    </source>
</evidence>
<evidence type="ECO:0000259" key="11">
    <source>
        <dbReference type="Pfam" id="PF00535"/>
    </source>
</evidence>
<evidence type="ECO:0000313" key="13">
    <source>
        <dbReference type="Proteomes" id="UP001247542"/>
    </source>
</evidence>
<evidence type="ECO:0000256" key="10">
    <source>
        <dbReference type="ARBA" id="ARBA00048997"/>
    </source>
</evidence>
<gene>
    <name evidence="12" type="ORF">QS713_02255</name>
</gene>
<comment type="catalytic activity">
    <reaction evidence="10">
        <text>an NDP-alpha-D-glucose + (2R)-3-phosphoglycerate = (2R)-2-O-(alpha-D-glucopyranosyl)-3-phospho-glycerate + a ribonucleoside 5'-diphosphate + H(+)</text>
        <dbReference type="Rhea" id="RHEA:47244"/>
        <dbReference type="ChEBI" id="CHEBI:15378"/>
        <dbReference type="ChEBI" id="CHEBI:57930"/>
        <dbReference type="ChEBI" id="CHEBI:58272"/>
        <dbReference type="ChEBI" id="CHEBI:62600"/>
        <dbReference type="ChEBI" id="CHEBI:76533"/>
        <dbReference type="EC" id="2.4.1.266"/>
    </reaction>
    <physiologicalReaction direction="left-to-right" evidence="10">
        <dbReference type="Rhea" id="RHEA:47245"/>
    </physiologicalReaction>
</comment>
<keyword evidence="13" id="KW-1185">Reference proteome</keyword>
<dbReference type="EC" id="2.4.1.266" evidence="7"/>
<proteinExistence type="inferred from homology"/>
<dbReference type="EMBL" id="JASXSX010000001">
    <property type="protein sequence ID" value="MDT3766887.1"/>
    <property type="molecule type" value="Genomic_DNA"/>
</dbReference>
<sequence>MTAGKREKQKVAVVIPAHDEARTIATTVRSCRALPGVDLLIVVDDGSGDNTGDYARSSGAVVVRHSIPRGKASALETGVKVAAMRDLPEGKPRHLLFLDADLGESAVEATSLIENVQLGVADCAVATLPPQKGAGGHGFVVNFARRAIERATGWRQQAPLSGQRCLTREAVNAAMPFATGWGVEVGMTIDLLVQGFTFQEVPCNFAHRPTGNDLAGYLHRGNQYKDVWAAVMRRRLTGRKVPRNARPKTGTAAGAPYRIAYDKK</sequence>
<dbReference type="Gene3D" id="3.90.550.10">
    <property type="entry name" value="Spore Coat Polysaccharide Biosynthesis Protein SpsA, Chain A"/>
    <property type="match status" value="1"/>
</dbReference>
<comment type="cofactor">
    <cofactor evidence="2">
        <name>Mg(2+)</name>
        <dbReference type="ChEBI" id="CHEBI:18420"/>
    </cofactor>
</comment>
<dbReference type="PANTHER" id="PTHR48090">
    <property type="entry name" value="UNDECAPRENYL-PHOSPHATE 4-DEOXY-4-FORMAMIDO-L-ARABINOSE TRANSFERASE-RELATED"/>
    <property type="match status" value="1"/>
</dbReference>
<dbReference type="SUPFAM" id="SSF53448">
    <property type="entry name" value="Nucleotide-diphospho-sugar transferases"/>
    <property type="match status" value="1"/>
</dbReference>
<dbReference type="PANTHER" id="PTHR48090:SF10">
    <property type="entry name" value="GLUCOSYL-3-PHOSPHOGLYCERATE SYNTHASE"/>
    <property type="match status" value="1"/>
</dbReference>
<dbReference type="InterPro" id="IPR001173">
    <property type="entry name" value="Glyco_trans_2-like"/>
</dbReference>
<protein>
    <recommendedName>
        <fullName evidence="8">Glucosyl-3-phosphoglycerate synthase</fullName>
        <ecNumber evidence="7">2.4.1.266</ecNumber>
    </recommendedName>
</protein>
<dbReference type="InterPro" id="IPR050256">
    <property type="entry name" value="Glycosyltransferase_2"/>
</dbReference>
<comment type="catalytic activity">
    <reaction evidence="9">
        <text>(2R)-3-phosphoglycerate + UDP-alpha-D-glucose = (2R)-2-O-(alpha-D-glucopyranosyl)-3-phospho-glycerate + UDP + H(+)</text>
        <dbReference type="Rhea" id="RHEA:31319"/>
        <dbReference type="ChEBI" id="CHEBI:15378"/>
        <dbReference type="ChEBI" id="CHEBI:58223"/>
        <dbReference type="ChEBI" id="CHEBI:58272"/>
        <dbReference type="ChEBI" id="CHEBI:58885"/>
        <dbReference type="ChEBI" id="CHEBI:62600"/>
        <dbReference type="EC" id="2.4.1.266"/>
    </reaction>
    <physiologicalReaction direction="left-to-right" evidence="9">
        <dbReference type="Rhea" id="RHEA:31320"/>
    </physiologicalReaction>
</comment>
<keyword evidence="6" id="KW-0460">Magnesium</keyword>
<evidence type="ECO:0000256" key="1">
    <source>
        <dbReference type="ARBA" id="ARBA00001936"/>
    </source>
</evidence>
<accession>A0ABU3I938</accession>
<keyword evidence="5" id="KW-0808">Transferase</keyword>
<comment type="similarity">
    <text evidence="3">Belongs to the glycosyltransferase 2 family.</text>
</comment>